<dbReference type="CDD" id="cd16345">
    <property type="entry name" value="LMWP_ArsC"/>
    <property type="match status" value="1"/>
</dbReference>
<dbReference type="EC" id="1.20.4.-" evidence="3"/>
<dbReference type="GO" id="GO:0016491">
    <property type="term" value="F:oxidoreductase activity"/>
    <property type="evidence" value="ECO:0007669"/>
    <property type="project" value="UniProtKB-KW"/>
</dbReference>
<name>I4EK32_9BACT</name>
<dbReference type="Pfam" id="PF01451">
    <property type="entry name" value="LMWPc"/>
    <property type="match status" value="1"/>
</dbReference>
<keyword evidence="1" id="KW-0059">Arsenical resistance</keyword>
<gene>
    <name evidence="3" type="primary">arsC</name>
    <name evidence="3" type="ORF">NITHO_4390004</name>
</gene>
<dbReference type="SUPFAM" id="SSF52788">
    <property type="entry name" value="Phosphotyrosine protein phosphatases I"/>
    <property type="match status" value="1"/>
</dbReference>
<dbReference type="RefSeq" id="WP_008479675.1">
    <property type="nucleotide sequence ID" value="NZ_CAGS01000378.1"/>
</dbReference>
<dbReference type="OrthoDB" id="9784339at2"/>
<keyword evidence="4" id="KW-1185">Reference proteome</keyword>
<feature type="domain" description="Phosphotyrosine protein phosphatase I" evidence="2">
    <location>
        <begin position="6"/>
        <end position="140"/>
    </location>
</feature>
<dbReference type="SMART" id="SM00226">
    <property type="entry name" value="LMWPc"/>
    <property type="match status" value="1"/>
</dbReference>
<keyword evidence="3" id="KW-0378">Hydrolase</keyword>
<evidence type="ECO:0000313" key="3">
    <source>
        <dbReference type="EMBL" id="CCF85044.1"/>
    </source>
</evidence>
<dbReference type="EC" id="3.1.3.48" evidence="3"/>
<sequence length="140" mass="15453">MNEQPTRVLFLCTQNSARSQMAEGLLRAFGGDAFASFSAGTVATRVRPEAIAVMVELGIDISGQVSKTLEWFGDEVFDELITVCDQANEACPFFPGARHRRHWSVADPALVMGSEGARLAAFRQARDQLRRHIETELLGR</sequence>
<organism evidence="3 4">
    <name type="scientific">Nitrolancea hollandica Lb</name>
    <dbReference type="NCBI Taxonomy" id="1129897"/>
    <lineage>
        <taxon>Bacteria</taxon>
        <taxon>Pseudomonadati</taxon>
        <taxon>Thermomicrobiota</taxon>
        <taxon>Thermomicrobia</taxon>
        <taxon>Sphaerobacterales</taxon>
        <taxon>Sphaerobacterineae</taxon>
        <taxon>Sphaerobacteraceae</taxon>
        <taxon>Nitrolancea</taxon>
    </lineage>
</organism>
<dbReference type="EMBL" id="CAGS01000378">
    <property type="protein sequence ID" value="CCF85044.1"/>
    <property type="molecule type" value="Genomic_DNA"/>
</dbReference>
<dbReference type="PANTHER" id="PTHR43428">
    <property type="entry name" value="ARSENATE REDUCTASE"/>
    <property type="match status" value="1"/>
</dbReference>
<dbReference type="Gene3D" id="3.40.50.2300">
    <property type="match status" value="1"/>
</dbReference>
<keyword evidence="3" id="KW-0560">Oxidoreductase</keyword>
<dbReference type="InterPro" id="IPR023485">
    <property type="entry name" value="Ptyr_pPase"/>
</dbReference>
<accession>I4EK32</accession>
<protein>
    <submittedName>
        <fullName evidence="3">Protein arsC</fullName>
        <ecNumber evidence="3">1.20.4.-</ecNumber>
        <ecNumber evidence="3">3.1.3.48</ecNumber>
    </submittedName>
</protein>
<dbReference type="Proteomes" id="UP000004221">
    <property type="component" value="Unassembled WGS sequence"/>
</dbReference>
<dbReference type="AlphaFoldDB" id="I4EK32"/>
<proteinExistence type="predicted"/>
<dbReference type="PANTHER" id="PTHR43428:SF1">
    <property type="entry name" value="ARSENATE REDUCTASE"/>
    <property type="match status" value="1"/>
</dbReference>
<evidence type="ECO:0000256" key="1">
    <source>
        <dbReference type="ARBA" id="ARBA00022849"/>
    </source>
</evidence>
<dbReference type="GO" id="GO:0004725">
    <property type="term" value="F:protein tyrosine phosphatase activity"/>
    <property type="evidence" value="ECO:0007669"/>
    <property type="project" value="UniProtKB-EC"/>
</dbReference>
<evidence type="ECO:0000259" key="2">
    <source>
        <dbReference type="SMART" id="SM00226"/>
    </source>
</evidence>
<reference evidence="3 4" key="1">
    <citation type="journal article" date="2012" name="ISME J.">
        <title>Nitrification expanded: discovery, physiology and genomics of a nitrite-oxidizing bacterium from the phylum Chloroflexi.</title>
        <authorList>
            <person name="Sorokin D.Y."/>
            <person name="Lucker S."/>
            <person name="Vejmelkova D."/>
            <person name="Kostrikina N.A."/>
            <person name="Kleerebezem R."/>
            <person name="Rijpstra W.I."/>
            <person name="Damste J.S."/>
            <person name="Le Paslier D."/>
            <person name="Muyzer G."/>
            <person name="Wagner M."/>
            <person name="van Loosdrecht M.C."/>
            <person name="Daims H."/>
        </authorList>
    </citation>
    <scope>NUCLEOTIDE SEQUENCE [LARGE SCALE GENOMIC DNA]</scope>
    <source>
        <strain evidence="4">none</strain>
    </source>
</reference>
<dbReference type="GO" id="GO:0046685">
    <property type="term" value="P:response to arsenic-containing substance"/>
    <property type="evidence" value="ECO:0007669"/>
    <property type="project" value="UniProtKB-KW"/>
</dbReference>
<dbReference type="InterPro" id="IPR036196">
    <property type="entry name" value="Ptyr_pPase_sf"/>
</dbReference>
<evidence type="ECO:0000313" key="4">
    <source>
        <dbReference type="Proteomes" id="UP000004221"/>
    </source>
</evidence>
<comment type="caution">
    <text evidence="3">The sequence shown here is derived from an EMBL/GenBank/DDBJ whole genome shotgun (WGS) entry which is preliminary data.</text>
</comment>